<feature type="compositionally biased region" description="Low complexity" evidence="3">
    <location>
        <begin position="539"/>
        <end position="553"/>
    </location>
</feature>
<keyword evidence="2" id="KW-0539">Nucleus</keyword>
<protein>
    <submittedName>
        <fullName evidence="6">NSL complex protein NSL2</fullName>
    </submittedName>
    <submittedName>
        <fullName evidence="7">Potential DNA-binding domain-containing protein</fullName>
    </submittedName>
</protein>
<name>A0A0K0EEK8_STRER</name>
<accession>A0A0K0EEK8</accession>
<comment type="subcellular location">
    <subcellularLocation>
        <location evidence="1">Nucleus</location>
    </subcellularLocation>
</comment>
<dbReference type="Pfam" id="PF13891">
    <property type="entry name" value="zf-C3HC3H_KANSL2"/>
    <property type="match status" value="2"/>
</dbReference>
<feature type="compositionally biased region" description="Basic residues" evidence="3">
    <location>
        <begin position="458"/>
        <end position="475"/>
    </location>
</feature>
<feature type="compositionally biased region" description="Low complexity" evidence="3">
    <location>
        <begin position="610"/>
        <end position="630"/>
    </location>
</feature>
<feature type="region of interest" description="Disordered" evidence="3">
    <location>
        <begin position="456"/>
        <end position="634"/>
    </location>
</feature>
<feature type="domain" description="KANL2-like probable zinc-finger" evidence="4">
    <location>
        <begin position="987"/>
        <end position="1042"/>
    </location>
</feature>
<feature type="compositionally biased region" description="Low complexity" evidence="3">
    <location>
        <begin position="692"/>
        <end position="708"/>
    </location>
</feature>
<evidence type="ECO:0000256" key="2">
    <source>
        <dbReference type="ARBA" id="ARBA00023242"/>
    </source>
</evidence>
<dbReference type="STRING" id="6248.A0A0K0EEK8"/>
<dbReference type="InterPro" id="IPR025927">
    <property type="entry name" value="Znf_KANL2-like"/>
</dbReference>
<evidence type="ECO:0000313" key="5">
    <source>
        <dbReference type="Proteomes" id="UP000035681"/>
    </source>
</evidence>
<dbReference type="Proteomes" id="UP000035681">
    <property type="component" value="Unplaced"/>
</dbReference>
<evidence type="ECO:0000256" key="3">
    <source>
        <dbReference type="SAM" id="MobiDB-lite"/>
    </source>
</evidence>
<dbReference type="WBParaSite" id="SSTP_0000791900.1">
    <property type="protein sequence ID" value="SSTP_0000791900.1"/>
    <property type="gene ID" value="SSTP_0000791900"/>
</dbReference>
<feature type="region of interest" description="Disordered" evidence="3">
    <location>
        <begin position="1094"/>
        <end position="1113"/>
    </location>
</feature>
<organism evidence="6">
    <name type="scientific">Strongyloides stercoralis</name>
    <name type="common">Threadworm</name>
    <dbReference type="NCBI Taxonomy" id="6248"/>
    <lineage>
        <taxon>Eukaryota</taxon>
        <taxon>Metazoa</taxon>
        <taxon>Ecdysozoa</taxon>
        <taxon>Nematoda</taxon>
        <taxon>Chromadorea</taxon>
        <taxon>Rhabditida</taxon>
        <taxon>Tylenchina</taxon>
        <taxon>Panagrolaimomorpha</taxon>
        <taxon>Strongyloidoidea</taxon>
        <taxon>Strongyloididae</taxon>
        <taxon>Strongyloides</taxon>
    </lineage>
</organism>
<feature type="region of interest" description="Disordered" evidence="3">
    <location>
        <begin position="1277"/>
        <end position="1305"/>
    </location>
</feature>
<reference evidence="6" key="1">
    <citation type="submission" date="2015-08" db="UniProtKB">
        <authorList>
            <consortium name="WormBaseParasite"/>
        </authorList>
    </citation>
    <scope>IDENTIFICATION</scope>
</reference>
<feature type="compositionally biased region" description="Low complexity" evidence="3">
    <location>
        <begin position="1096"/>
        <end position="1107"/>
    </location>
</feature>
<feature type="domain" description="KANL2-like probable zinc-finger" evidence="4">
    <location>
        <begin position="251"/>
        <end position="311"/>
    </location>
</feature>
<dbReference type="WBParaSite" id="TCONS_00007070.p1">
    <property type="protein sequence ID" value="TCONS_00007070.p1"/>
    <property type="gene ID" value="XLOC_005146"/>
</dbReference>
<feature type="compositionally biased region" description="Polar residues" evidence="3">
    <location>
        <begin position="1280"/>
        <end position="1305"/>
    </location>
</feature>
<feature type="region of interest" description="Disordered" evidence="3">
    <location>
        <begin position="1128"/>
        <end position="1147"/>
    </location>
</feature>
<proteinExistence type="predicted"/>
<evidence type="ECO:0000313" key="7">
    <source>
        <dbReference type="WBParaSite" id="TCONS_00007070.p1"/>
    </source>
</evidence>
<feature type="compositionally biased region" description="Polar residues" evidence="3">
    <location>
        <begin position="486"/>
        <end position="538"/>
    </location>
</feature>
<evidence type="ECO:0000313" key="6">
    <source>
        <dbReference type="WBParaSite" id="SSTP_0000791900.1"/>
    </source>
</evidence>
<sequence length="1305" mass="144742">MISSSPKSGSPVSGNTTLKLCTTVQQQSNTQDYIVLPAKVQIGGVNMQLNLQIDQKTLETASNNISKASEEVVSSTGCGADSHSKYSRPTTTTLNITSQEEDRESIVVEASPDCMMLPTPSSSTLSNKDDKQFQANIISSTSQNGYNNKAKPYEAVVETKMISEDIVSSNMNEDLISDGKSTPTSKSWCSPTSTLSQSNENLLQSSMDNQPCSSIIIEAPTQSQIPASNNKKRIRKNEPSVYCEFIDVKKGQCKQRAICSFKFCIRHILSDPSAPYKQCQHIKKPKNKKGESEQCTNAIRSDKEEIYCSTHLIMNGLMEPRKKTIPKDGNVNGGNKGQNKNLQSQQTLFEDPEMGMSRDGNMSTISASAYDETSSISGCCYIQDGEYLVEEPQHVSNNNQNRPYSSNTQHSEYLMPGSGTSQTIVMTSGNGYNHMTDGYHSVDNSLDGMMVTNDYQQQHHHHNPHHPPQPSHHHSQQQQQQHSSPWSSGNSTTPVNTFHSFEGNNGQYIVNNNIPPSQHSGNSYQNSNSNTQVQSHRYTSSNHQQQTQHIIINNREDSDRRFIQPPPMSNSSYTNGPCSVSGGKDTTSPQPIHKHLLSPGNPVSPYTSATITPSPHSQQQSPTTTASSITGTSHRREHNLVSVSSYTKQKSISNNQSKVMTKHPQLAAKLLQMPSSRPTSTTSGVGLATTITTTTNNSNNNNNSNSSNQGIRGPPTTTILRQDILPQSIRKGPNSASNQSLLSLTTKNSIKLNSNNISLGLPFGALPIDPNGCKPQPRVYDIDAIEKNIGIDEEEQINNDYCCEEPKNKRRKIIYLKQKRQRRRIGGLFRKIRDVDAVCNIIEDVDFDRTDLFSLGLEPSDSEDDDEFENVVPQLFGEWSSFAHFESPEKDYFGSIEMYLLKKEMRLEKHKLVKRAQISVSLLTASKNNLNSVGAALRCRELNKKYKDLDGYFCTSMKRCIFRGNSNISTDNINNEDDESNNNGISSNICGRKTVPYSTYCSLHITNGQQIQNMYSKCKDINCLVNVSMGDSLLTEGYCRNHYEIHLKQDEINIKNDIQQSQYTSHPSNVMYTTSNHHQYGYGGVEVRDIPSITKSSSQHQQSQPPSTADHGIIMHQSSSSIGMMMGGNSSNNTMSLNNNNSQGSTTTSYQDIIISPQNNSYNSSNPIIDQIQDSLQAGDPDASLEAAVRDLGFDQNDMNDLFNYDDEYNRDLMVNNSLFQETELPDLLLPTPGDNNTLKALGDNSDLGHNWADVEQFLLSEGHNMNTGSNDYIHHHVNGPSQQLHSIDMQHQQQNSGDSFHNLG</sequence>
<evidence type="ECO:0000259" key="4">
    <source>
        <dbReference type="Pfam" id="PF13891"/>
    </source>
</evidence>
<keyword evidence="5" id="KW-1185">Reference proteome</keyword>
<dbReference type="AlphaFoldDB" id="A0A0K0EEK8"/>
<feature type="compositionally biased region" description="Low complexity" evidence="3">
    <location>
        <begin position="476"/>
        <end position="485"/>
    </location>
</feature>
<feature type="compositionally biased region" description="Polar residues" evidence="3">
    <location>
        <begin position="569"/>
        <end position="590"/>
    </location>
</feature>
<evidence type="ECO:0000256" key="1">
    <source>
        <dbReference type="ARBA" id="ARBA00004123"/>
    </source>
</evidence>
<dbReference type="GO" id="GO:0005634">
    <property type="term" value="C:nucleus"/>
    <property type="evidence" value="ECO:0007669"/>
    <property type="project" value="UniProtKB-SubCell"/>
</dbReference>
<feature type="region of interest" description="Disordered" evidence="3">
    <location>
        <begin position="692"/>
        <end position="717"/>
    </location>
</feature>